<sequence>MLSSVVCWDPVPKLFSRILLFWKEAPTCNNWAMEKLMELFCKHIAPDPALVQSTGFTSFVERFFESGSLIQYPDFVMNNVALMAGEVLLSGSFEQHDIEELGLRLIRYPLEYWLVDKGHCANVSFQLFSKFVKRRVLLTKLDSFSFDVSQAVAYAIASPQNYARKSASIYFSDLLKFAFQTSNQEPELQTMKEKLRKAIFECLKKTSFSQHQSGNNGSVSKLFSHVIDRDVKLRFCLLICDSMRACYKLFDMVRSEDFLTDILELCCEVAQTEMEDGGGLYSMCVHILVTHLPGNFVLDNWQTHHSVLLKMMLILCKQGSIFTITEVMHMSHLLLLGFGAGEVTDRALMMELSLLPLFALVSASLPSVQRFCPGVITTVKQALSDSSISKALPMVKAAVDHLYSILDVKVSCNQQVAELLNYLSFQQKDLPSEVEKCLFSGMQPRDGQVVGFLEYSFLHIENSAHQKHYKNENLETVIECFMNHPRLSYKQIRAAMKCYIQITNARGHSSKVLLSLLQTLQFKMVDLDQNIQEIAVKSAGDLLLIDGLDFSSQVISTCAKALWQCVDYKAEGVATQVMDFLLTAVMNDKLDTLLPELGTTKAGIVSKAEQLLVTSSWDNIRPLVFKLLSQLCPDETVFRYAQASLKRYCVPLQAAVFDYVKTIFEKNYSSFSVGQSVENVMRLLSTGWGDLLLDQRNSIETCSFRQVSSVMENLLAFMQKEDVSNHMEMLVKDIVTKKTLADSQCNGFDTFSHLCNNLMHLHGHHVPKEFWRSSQKYVIEHMGDAQRDKKNIGKKEITGCVSGTLDEEGEIPAKKCKYDTEVCEIFENCSSLSANTKSFLNYVFATTQVSSSVLLEVPEQAHYESANVLEDDNVDSTKELPPLVPSNEPSSLKKLLFKYVTCEDSNEFKQISNIVSWLVHKEILQRIHPESLCMEAQRSTDEYERNCLMLLHDFDQLLNKSYHNMKEELEKQIISFLLASFSDVLFRIEDATNMQQCLHSVCCFLQHVDTVLNNEDKFCDFVFDQRKSLMLSPTPVKNSESVLKTFLDRLNALKCRDVKHILINEQYPLEDGLSFYLDKFSQLQKEILSLPNEKNKEISSTSTQKVVHITNLDMEATAISVDELVRVMNASCKQLKQCSSSILSEFSVTNHHHLYDIMNKQDEPKLDESLKGLLTCLRGNMFQPTLQCLKMLCKRVVVYLMDEDFASQSAAKVEAINAFGQLQSWYLAESECESDDDNDPTALDCV</sequence>
<evidence type="ECO:0008006" key="3">
    <source>
        <dbReference type="Google" id="ProtNLM"/>
    </source>
</evidence>
<comment type="caution">
    <text evidence="1">The sequence shown here is derived from an EMBL/GenBank/DDBJ whole genome shotgun (WGS) entry which is preliminary data.</text>
</comment>
<protein>
    <recommendedName>
        <fullName evidence="3">HEAT repeat-containing protein 1</fullName>
    </recommendedName>
</protein>
<accession>A0AAV3ZP94</accession>
<dbReference type="InterPro" id="IPR016024">
    <property type="entry name" value="ARM-type_fold"/>
</dbReference>
<evidence type="ECO:0000313" key="2">
    <source>
        <dbReference type="Proteomes" id="UP000735302"/>
    </source>
</evidence>
<keyword evidence="2" id="KW-1185">Reference proteome</keyword>
<reference evidence="1 2" key="1">
    <citation type="journal article" date="2021" name="Elife">
        <title>Chloroplast acquisition without the gene transfer in kleptoplastic sea slugs, Plakobranchus ocellatus.</title>
        <authorList>
            <person name="Maeda T."/>
            <person name="Takahashi S."/>
            <person name="Yoshida T."/>
            <person name="Shimamura S."/>
            <person name="Takaki Y."/>
            <person name="Nagai Y."/>
            <person name="Toyoda A."/>
            <person name="Suzuki Y."/>
            <person name="Arimoto A."/>
            <person name="Ishii H."/>
            <person name="Satoh N."/>
            <person name="Nishiyama T."/>
            <person name="Hasebe M."/>
            <person name="Maruyama T."/>
            <person name="Minagawa J."/>
            <person name="Obokata J."/>
            <person name="Shigenobu S."/>
        </authorList>
    </citation>
    <scope>NUCLEOTIDE SEQUENCE [LARGE SCALE GENOMIC DNA]</scope>
</reference>
<dbReference type="SUPFAM" id="SSF48371">
    <property type="entry name" value="ARM repeat"/>
    <property type="match status" value="1"/>
</dbReference>
<dbReference type="AlphaFoldDB" id="A0AAV3ZP94"/>
<evidence type="ECO:0000313" key="1">
    <source>
        <dbReference type="EMBL" id="GFN96336.1"/>
    </source>
</evidence>
<dbReference type="EMBL" id="BLXT01002667">
    <property type="protein sequence ID" value="GFN96336.1"/>
    <property type="molecule type" value="Genomic_DNA"/>
</dbReference>
<proteinExistence type="predicted"/>
<gene>
    <name evidence="1" type="ORF">PoB_002284200</name>
</gene>
<organism evidence="1 2">
    <name type="scientific">Plakobranchus ocellatus</name>
    <dbReference type="NCBI Taxonomy" id="259542"/>
    <lineage>
        <taxon>Eukaryota</taxon>
        <taxon>Metazoa</taxon>
        <taxon>Spiralia</taxon>
        <taxon>Lophotrochozoa</taxon>
        <taxon>Mollusca</taxon>
        <taxon>Gastropoda</taxon>
        <taxon>Heterobranchia</taxon>
        <taxon>Euthyneura</taxon>
        <taxon>Panpulmonata</taxon>
        <taxon>Sacoglossa</taxon>
        <taxon>Placobranchoidea</taxon>
        <taxon>Plakobranchidae</taxon>
        <taxon>Plakobranchus</taxon>
    </lineage>
</organism>
<name>A0AAV3ZP94_9GAST</name>
<dbReference type="Proteomes" id="UP000735302">
    <property type="component" value="Unassembled WGS sequence"/>
</dbReference>